<reference evidence="3" key="1">
    <citation type="journal article" date="2018" name="DNA Res.">
        <title>Multiple hybrid de novo genome assembly of finger millet, an orphan allotetraploid crop.</title>
        <authorList>
            <person name="Hatakeyama M."/>
            <person name="Aluri S."/>
            <person name="Balachadran M.T."/>
            <person name="Sivarajan S.R."/>
            <person name="Patrignani A."/>
            <person name="Gruter S."/>
            <person name="Poveda L."/>
            <person name="Shimizu-Inatsugi R."/>
            <person name="Baeten J."/>
            <person name="Francoijs K.J."/>
            <person name="Nataraja K.N."/>
            <person name="Reddy Y.A.N."/>
            <person name="Phadnis S."/>
            <person name="Ravikumar R.L."/>
            <person name="Schlapbach R."/>
            <person name="Sreeman S.M."/>
            <person name="Shimizu K.K."/>
        </authorList>
    </citation>
    <scope>NUCLEOTIDE SEQUENCE</scope>
</reference>
<dbReference type="Proteomes" id="UP001054889">
    <property type="component" value="Unassembled WGS sequence"/>
</dbReference>
<evidence type="ECO:0000256" key="1">
    <source>
        <dbReference type="ARBA" id="ARBA00010617"/>
    </source>
</evidence>
<dbReference type="EMBL" id="BQKI01000074">
    <property type="protein sequence ID" value="GJN20363.1"/>
    <property type="molecule type" value="Genomic_DNA"/>
</dbReference>
<comment type="similarity">
    <text evidence="1">Belongs to the cytochrome P450 family.</text>
</comment>
<keyword evidence="2" id="KW-0732">Signal</keyword>
<dbReference type="PANTHER" id="PTHR47950">
    <property type="entry name" value="CYTOCHROME P450, FAMILY 76, SUBFAMILY C, POLYPEPTIDE 5-RELATED"/>
    <property type="match status" value="1"/>
</dbReference>
<feature type="signal peptide" evidence="2">
    <location>
        <begin position="1"/>
        <end position="27"/>
    </location>
</feature>
<evidence type="ECO:0000256" key="2">
    <source>
        <dbReference type="SAM" id="SignalP"/>
    </source>
</evidence>
<gene>
    <name evidence="3" type="primary">gb07733</name>
    <name evidence="3" type="ORF">PR202_gb07733</name>
</gene>
<feature type="chain" id="PRO_5043764164" evidence="2">
    <location>
        <begin position="28"/>
        <end position="55"/>
    </location>
</feature>
<sequence length="55" mass="6189">MPLAIRMVHLLLASLLKQFKLKLPVDAERNRVDMTEKFGVTLTKAVSFYGIALSI</sequence>
<keyword evidence="4" id="KW-1185">Reference proteome</keyword>
<name>A0AAV5EDA7_ELECO</name>
<evidence type="ECO:0000313" key="3">
    <source>
        <dbReference type="EMBL" id="GJN20363.1"/>
    </source>
</evidence>
<evidence type="ECO:0000313" key="4">
    <source>
        <dbReference type="Proteomes" id="UP001054889"/>
    </source>
</evidence>
<organism evidence="3 4">
    <name type="scientific">Eleusine coracana subsp. coracana</name>
    <dbReference type="NCBI Taxonomy" id="191504"/>
    <lineage>
        <taxon>Eukaryota</taxon>
        <taxon>Viridiplantae</taxon>
        <taxon>Streptophyta</taxon>
        <taxon>Embryophyta</taxon>
        <taxon>Tracheophyta</taxon>
        <taxon>Spermatophyta</taxon>
        <taxon>Magnoliopsida</taxon>
        <taxon>Liliopsida</taxon>
        <taxon>Poales</taxon>
        <taxon>Poaceae</taxon>
        <taxon>PACMAD clade</taxon>
        <taxon>Chloridoideae</taxon>
        <taxon>Cynodonteae</taxon>
        <taxon>Eleusininae</taxon>
        <taxon>Eleusine</taxon>
    </lineage>
</organism>
<protein>
    <submittedName>
        <fullName evidence="3">Uncharacterized protein</fullName>
    </submittedName>
</protein>
<comment type="caution">
    <text evidence="3">The sequence shown here is derived from an EMBL/GenBank/DDBJ whole genome shotgun (WGS) entry which is preliminary data.</text>
</comment>
<dbReference type="PANTHER" id="PTHR47950:SF48">
    <property type="entry name" value="CYTOCHROME P450 FAMILY PROTEIN, EXPRESSED"/>
    <property type="match status" value="1"/>
</dbReference>
<accession>A0AAV5EDA7</accession>
<proteinExistence type="inferred from homology"/>
<dbReference type="AlphaFoldDB" id="A0AAV5EDA7"/>
<reference evidence="3" key="2">
    <citation type="submission" date="2021-12" db="EMBL/GenBank/DDBJ databases">
        <title>Resequencing data analysis of finger millet.</title>
        <authorList>
            <person name="Hatakeyama M."/>
            <person name="Aluri S."/>
            <person name="Balachadran M.T."/>
            <person name="Sivarajan S.R."/>
            <person name="Poveda L."/>
            <person name="Shimizu-Inatsugi R."/>
            <person name="Schlapbach R."/>
            <person name="Sreeman S.M."/>
            <person name="Shimizu K.K."/>
        </authorList>
    </citation>
    <scope>NUCLEOTIDE SEQUENCE</scope>
</reference>